<protein>
    <submittedName>
        <fullName evidence="2">Uncharacterized protein</fullName>
    </submittedName>
</protein>
<dbReference type="Proteomes" id="UP000027265">
    <property type="component" value="Unassembled WGS sequence"/>
</dbReference>
<gene>
    <name evidence="2" type="ORF">JAAARDRAFT_187397</name>
</gene>
<evidence type="ECO:0000313" key="3">
    <source>
        <dbReference type="Proteomes" id="UP000027265"/>
    </source>
</evidence>
<feature type="region of interest" description="Disordered" evidence="1">
    <location>
        <begin position="254"/>
        <end position="279"/>
    </location>
</feature>
<name>A0A067QAP3_9AGAM</name>
<keyword evidence="3" id="KW-1185">Reference proteome</keyword>
<feature type="compositionally biased region" description="Basic residues" evidence="1">
    <location>
        <begin position="163"/>
        <end position="173"/>
    </location>
</feature>
<evidence type="ECO:0000256" key="1">
    <source>
        <dbReference type="SAM" id="MobiDB-lite"/>
    </source>
</evidence>
<feature type="region of interest" description="Disordered" evidence="1">
    <location>
        <begin position="148"/>
        <end position="192"/>
    </location>
</feature>
<accession>A0A067QAP3</accession>
<sequence length="382" mass="41781">MDCIIPAVTILMKNVPFQFEHRLFPIISEDILDSDEVPAFDLSISDSAPFSPTVTSNWFHAPLHGPAYYPKNYISISSNHFPGQVLHFQGPDGKTLAFLCTATPPIICSHLDMNISGAFEDCNPLTFMDTKALGIHHTFQSFHFSVYNRHSTQPGDSPPPPKPKSKVKPKPKSKAQQPQASAPPPPSQCRKFTPLLKATTPSLASGPSSRAATPASVGFSAFSQDDGCLLAELLKKQQAADVSNEADIQKRAAELLDEENDEEEEPVRKKARGTPIVELDDEEAELAKSLQMPMAPSSGVLSIDGGASQDGDLTDSHSDYSSHISVQEEDEAFMSVDEDAPQAKNTIDFEDEFESDSQVGSKRRAPTKVEPEEKKKLTKRNF</sequence>
<dbReference type="HOGENOM" id="CLU_723747_0_0_1"/>
<proteinExistence type="predicted"/>
<reference evidence="3" key="1">
    <citation type="journal article" date="2014" name="Proc. Natl. Acad. Sci. U.S.A.">
        <title>Extensive sampling of basidiomycete genomes demonstrates inadequacy of the white-rot/brown-rot paradigm for wood decay fungi.</title>
        <authorList>
            <person name="Riley R."/>
            <person name="Salamov A.A."/>
            <person name="Brown D.W."/>
            <person name="Nagy L.G."/>
            <person name="Floudas D."/>
            <person name="Held B.W."/>
            <person name="Levasseur A."/>
            <person name="Lombard V."/>
            <person name="Morin E."/>
            <person name="Otillar R."/>
            <person name="Lindquist E.A."/>
            <person name="Sun H."/>
            <person name="LaButti K.M."/>
            <person name="Schmutz J."/>
            <person name="Jabbour D."/>
            <person name="Luo H."/>
            <person name="Baker S.E."/>
            <person name="Pisabarro A.G."/>
            <person name="Walton J.D."/>
            <person name="Blanchette R.A."/>
            <person name="Henrissat B."/>
            <person name="Martin F."/>
            <person name="Cullen D."/>
            <person name="Hibbett D.S."/>
            <person name="Grigoriev I.V."/>
        </authorList>
    </citation>
    <scope>NUCLEOTIDE SEQUENCE [LARGE SCALE GENOMIC DNA]</scope>
    <source>
        <strain evidence="3">MUCL 33604</strain>
    </source>
</reference>
<dbReference type="EMBL" id="KL197709">
    <property type="protein sequence ID" value="KDQ64014.1"/>
    <property type="molecule type" value="Genomic_DNA"/>
</dbReference>
<feature type="compositionally biased region" description="Acidic residues" evidence="1">
    <location>
        <begin position="327"/>
        <end position="340"/>
    </location>
</feature>
<organism evidence="2 3">
    <name type="scientific">Jaapia argillacea MUCL 33604</name>
    <dbReference type="NCBI Taxonomy" id="933084"/>
    <lineage>
        <taxon>Eukaryota</taxon>
        <taxon>Fungi</taxon>
        <taxon>Dikarya</taxon>
        <taxon>Basidiomycota</taxon>
        <taxon>Agaricomycotina</taxon>
        <taxon>Agaricomycetes</taxon>
        <taxon>Agaricomycetidae</taxon>
        <taxon>Jaapiales</taxon>
        <taxon>Jaapiaceae</taxon>
        <taxon>Jaapia</taxon>
    </lineage>
</organism>
<dbReference type="InParanoid" id="A0A067QAP3"/>
<feature type="region of interest" description="Disordered" evidence="1">
    <location>
        <begin position="295"/>
        <end position="382"/>
    </location>
</feature>
<dbReference type="AlphaFoldDB" id="A0A067QAP3"/>
<evidence type="ECO:0000313" key="2">
    <source>
        <dbReference type="EMBL" id="KDQ64014.1"/>
    </source>
</evidence>
<feature type="compositionally biased region" description="Acidic residues" evidence="1">
    <location>
        <begin position="255"/>
        <end position="265"/>
    </location>
</feature>